<accession>A0ABM7I056</accession>
<name>A0ABM7I056_MYCME</name>
<organism evidence="1 2">
    <name type="scientific">Mycolicibacterium mageritense</name>
    <name type="common">Mycobacterium mageritense</name>
    <dbReference type="NCBI Taxonomy" id="53462"/>
    <lineage>
        <taxon>Bacteria</taxon>
        <taxon>Bacillati</taxon>
        <taxon>Actinomycetota</taxon>
        <taxon>Actinomycetes</taxon>
        <taxon>Mycobacteriales</taxon>
        <taxon>Mycobacteriaceae</taxon>
        <taxon>Mycolicibacterium</taxon>
    </lineage>
</organism>
<protein>
    <submittedName>
        <fullName evidence="1">Uncharacterized protein</fullName>
    </submittedName>
</protein>
<keyword evidence="2" id="KW-1185">Reference proteome</keyword>
<dbReference type="EMBL" id="AP022567">
    <property type="protein sequence ID" value="BBX36256.1"/>
    <property type="molecule type" value="Genomic_DNA"/>
</dbReference>
<evidence type="ECO:0000313" key="2">
    <source>
        <dbReference type="Proteomes" id="UP000465622"/>
    </source>
</evidence>
<reference evidence="1 2" key="1">
    <citation type="journal article" date="2019" name="Emerg. Microbes Infect.">
        <title>Comprehensive subspecies identification of 175 nontuberculous mycobacteria species based on 7547 genomic profiles.</title>
        <authorList>
            <person name="Matsumoto Y."/>
            <person name="Kinjo T."/>
            <person name="Motooka D."/>
            <person name="Nabeya D."/>
            <person name="Jung N."/>
            <person name="Uechi K."/>
            <person name="Horii T."/>
            <person name="Iida T."/>
            <person name="Fujita J."/>
            <person name="Nakamura S."/>
        </authorList>
    </citation>
    <scope>NUCLEOTIDE SEQUENCE [LARGE SCALE GENOMIC DNA]</scope>
    <source>
        <strain evidence="1 2">JCM 12375</strain>
    </source>
</reference>
<proteinExistence type="predicted"/>
<evidence type="ECO:0000313" key="1">
    <source>
        <dbReference type="EMBL" id="BBX36256.1"/>
    </source>
</evidence>
<dbReference type="Proteomes" id="UP000465622">
    <property type="component" value="Chromosome"/>
</dbReference>
<gene>
    <name evidence="1" type="ORF">MMAGJ_55380</name>
</gene>
<sequence>MIANPSAQNTATAQRTFDARLRPGGAGSAVSELPGLPGVTAGMLVIVDLQTQTLIVSRTEVGRESQKVRDCGARHNHLLGLT</sequence>